<keyword evidence="5" id="KW-0812">Transmembrane</keyword>
<comment type="subcellular location">
    <subcellularLocation>
        <location evidence="1">Cell outer membrane</location>
    </subcellularLocation>
</comment>
<dbReference type="InterPro" id="IPR051906">
    <property type="entry name" value="TolC-like"/>
</dbReference>
<dbReference type="PIRSF" id="PIRSF001892">
    <property type="entry name" value="CyaE"/>
    <property type="match status" value="1"/>
</dbReference>
<dbReference type="PROSITE" id="PS51257">
    <property type="entry name" value="PROKAR_LIPOPROTEIN"/>
    <property type="match status" value="1"/>
</dbReference>
<name>A0ABU4WH78_9BACT</name>
<keyword evidence="11" id="KW-1185">Reference proteome</keyword>
<evidence type="ECO:0000256" key="6">
    <source>
        <dbReference type="ARBA" id="ARBA00023136"/>
    </source>
</evidence>
<keyword evidence="3" id="KW-0813">Transport</keyword>
<dbReference type="RefSeq" id="WP_370397345.1">
    <property type="nucleotide sequence ID" value="NZ_JALBUT010000007.1"/>
</dbReference>
<dbReference type="Gene3D" id="1.20.1600.10">
    <property type="entry name" value="Outer membrane efflux proteins (OEP)"/>
    <property type="match status" value="1"/>
</dbReference>
<evidence type="ECO:0000256" key="4">
    <source>
        <dbReference type="ARBA" id="ARBA00022452"/>
    </source>
</evidence>
<comment type="similarity">
    <text evidence="2">Belongs to the outer membrane factor (OMF) (TC 1.B.17) family.</text>
</comment>
<evidence type="ECO:0000256" key="5">
    <source>
        <dbReference type="ARBA" id="ARBA00022692"/>
    </source>
</evidence>
<evidence type="ECO:0000256" key="3">
    <source>
        <dbReference type="ARBA" id="ARBA00022448"/>
    </source>
</evidence>
<evidence type="ECO:0000256" key="2">
    <source>
        <dbReference type="ARBA" id="ARBA00007613"/>
    </source>
</evidence>
<feature type="coiled-coil region" evidence="8">
    <location>
        <begin position="377"/>
        <end position="433"/>
    </location>
</feature>
<keyword evidence="8" id="KW-0175">Coiled coil</keyword>
<dbReference type="EMBL" id="JALBUT010000007">
    <property type="protein sequence ID" value="MDX8415892.1"/>
    <property type="molecule type" value="Genomic_DNA"/>
</dbReference>
<keyword evidence="6" id="KW-0472">Membrane</keyword>
<feature type="chain" id="PRO_5047062030" evidence="9">
    <location>
        <begin position="19"/>
        <end position="489"/>
    </location>
</feature>
<evidence type="ECO:0000313" key="10">
    <source>
        <dbReference type="EMBL" id="MDX8415892.1"/>
    </source>
</evidence>
<dbReference type="PANTHER" id="PTHR30026">
    <property type="entry name" value="OUTER MEMBRANE PROTEIN TOLC"/>
    <property type="match status" value="1"/>
</dbReference>
<evidence type="ECO:0000313" key="11">
    <source>
        <dbReference type="Proteomes" id="UP001275932"/>
    </source>
</evidence>
<gene>
    <name evidence="10" type="ORF">MOX91_06855</name>
</gene>
<keyword evidence="4" id="KW-1134">Transmembrane beta strand</keyword>
<comment type="caution">
    <text evidence="10">The sequence shown here is derived from an EMBL/GenBank/DDBJ whole genome shotgun (WGS) entry which is preliminary data.</text>
</comment>
<feature type="signal peptide" evidence="9">
    <location>
        <begin position="1"/>
        <end position="18"/>
    </location>
</feature>
<evidence type="ECO:0000256" key="9">
    <source>
        <dbReference type="SAM" id="SignalP"/>
    </source>
</evidence>
<dbReference type="Proteomes" id="UP001275932">
    <property type="component" value="Unassembled WGS sequence"/>
</dbReference>
<dbReference type="SUPFAM" id="SSF56954">
    <property type="entry name" value="Outer membrane efflux proteins (OEP)"/>
    <property type="match status" value="1"/>
</dbReference>
<dbReference type="PANTHER" id="PTHR30026:SF21">
    <property type="entry name" value="SLR1270 PROTEIN"/>
    <property type="match status" value="1"/>
</dbReference>
<evidence type="ECO:0000256" key="8">
    <source>
        <dbReference type="SAM" id="Coils"/>
    </source>
</evidence>
<protein>
    <submittedName>
        <fullName evidence="10">TolC family protein</fullName>
    </submittedName>
</protein>
<reference evidence="10 11" key="1">
    <citation type="submission" date="2022-03" db="EMBL/GenBank/DDBJ databases">
        <title>Novel taxa within the pig intestine.</title>
        <authorList>
            <person name="Wylensek D."/>
            <person name="Bishof K."/>
            <person name="Afrizal A."/>
            <person name="Clavel T."/>
        </authorList>
    </citation>
    <scope>NUCLEOTIDE SEQUENCE [LARGE SCALE GENOMIC DNA]</scope>
    <source>
        <strain evidence="10 11">CLA-KB-P66</strain>
    </source>
</reference>
<dbReference type="Pfam" id="PF02321">
    <property type="entry name" value="OEP"/>
    <property type="match status" value="2"/>
</dbReference>
<dbReference type="InterPro" id="IPR028351">
    <property type="entry name" value="CyaE"/>
</dbReference>
<dbReference type="InterPro" id="IPR003423">
    <property type="entry name" value="OMP_efflux"/>
</dbReference>
<accession>A0ABU4WH78</accession>
<evidence type="ECO:0000256" key="7">
    <source>
        <dbReference type="ARBA" id="ARBA00023237"/>
    </source>
</evidence>
<feature type="coiled-coil region" evidence="8">
    <location>
        <begin position="205"/>
        <end position="263"/>
    </location>
</feature>
<proteinExistence type="inferred from homology"/>
<keyword evidence="7" id="KW-0998">Cell outer membrane</keyword>
<keyword evidence="9" id="KW-0732">Signal</keyword>
<evidence type="ECO:0000256" key="1">
    <source>
        <dbReference type="ARBA" id="ARBA00004442"/>
    </source>
</evidence>
<organism evidence="10 11">
    <name type="scientific">Intestinicryptomonas porci</name>
    <dbReference type="NCBI Taxonomy" id="2926320"/>
    <lineage>
        <taxon>Bacteria</taxon>
        <taxon>Pseudomonadati</taxon>
        <taxon>Verrucomicrobiota</taxon>
        <taxon>Opitutia</taxon>
        <taxon>Opitutales</taxon>
        <taxon>Intestinicryptomonaceae</taxon>
        <taxon>Intestinicryptomonas</taxon>
    </lineage>
</organism>
<sequence length="489" mass="53770">MKDFFLKISLALSTVALVACSVDSQVAKNPTKFWKAPSDAMPETYYRPSQIQTDGIVENQEEALCAAEKLIAGKVLSLEDLIDIALENNTATRGYWFSAKVYAAQKGKVDAQYYPSVSVGANVYRQKTRQISVVNYAVGTFWDTGYGASLDINWLLFDFGKRESRSSAARDALRAANFSYNQSLQDMVLNVYVAYFNFYNAMASVRTAKANLDDAKSAYEAADARFKNSVGNKQDALRALANSKNAEYSLESARASVEEARANLARVLGIEITHDLKISNKISIPESSEAQKRVEDLMASALKSRQDVLASYANYAAAQKTTQADKLDYLPKIGTKGSFEWGDFANDRYYHTPSNNYSVAAVLTWDLFDGFTRKYELISAQAKERAAAQELKQAQIEVVANVWSSYYAYKSALKQLESTKAAVKASLEAYEATKTAYDNGVSTLTDLLNSQSLLSQARQQKVNAESYVATSVAHLAHSVGGLTANIGTD</sequence>